<keyword evidence="1" id="KW-0812">Transmembrane</keyword>
<evidence type="ECO:0000313" key="2">
    <source>
        <dbReference type="EMBL" id="CAC5382997.1"/>
    </source>
</evidence>
<keyword evidence="1" id="KW-0472">Membrane</keyword>
<organism evidence="2 3">
    <name type="scientific">Mytilus coruscus</name>
    <name type="common">Sea mussel</name>
    <dbReference type="NCBI Taxonomy" id="42192"/>
    <lineage>
        <taxon>Eukaryota</taxon>
        <taxon>Metazoa</taxon>
        <taxon>Spiralia</taxon>
        <taxon>Lophotrochozoa</taxon>
        <taxon>Mollusca</taxon>
        <taxon>Bivalvia</taxon>
        <taxon>Autobranchia</taxon>
        <taxon>Pteriomorphia</taxon>
        <taxon>Mytilida</taxon>
        <taxon>Mytiloidea</taxon>
        <taxon>Mytilidae</taxon>
        <taxon>Mytilinae</taxon>
        <taxon>Mytilus</taxon>
    </lineage>
</organism>
<evidence type="ECO:0000313" key="3">
    <source>
        <dbReference type="Proteomes" id="UP000507470"/>
    </source>
</evidence>
<evidence type="ECO:0000256" key="1">
    <source>
        <dbReference type="SAM" id="Phobius"/>
    </source>
</evidence>
<feature type="transmembrane region" description="Helical" evidence="1">
    <location>
        <begin position="262"/>
        <end position="284"/>
    </location>
</feature>
<keyword evidence="3" id="KW-1185">Reference proteome</keyword>
<feature type="transmembrane region" description="Helical" evidence="1">
    <location>
        <begin position="236"/>
        <end position="255"/>
    </location>
</feature>
<dbReference type="EMBL" id="CACVKT020003309">
    <property type="protein sequence ID" value="CAC5382997.1"/>
    <property type="molecule type" value="Genomic_DNA"/>
</dbReference>
<reference evidence="2 3" key="1">
    <citation type="submission" date="2020-06" db="EMBL/GenBank/DDBJ databases">
        <authorList>
            <person name="Li R."/>
            <person name="Bekaert M."/>
        </authorList>
    </citation>
    <scope>NUCLEOTIDE SEQUENCE [LARGE SCALE GENOMIC DNA]</scope>
    <source>
        <strain evidence="3">wild</strain>
    </source>
</reference>
<gene>
    <name evidence="2" type="ORF">MCOR_18784</name>
</gene>
<dbReference type="AlphaFoldDB" id="A0A6J8BL24"/>
<sequence>MASEKYDDDLMKNELAKLYTYTQIIQVGKENLKTDHDIKNTESYIHSYIQNALNDHSLSSGDHPNIQIPFYDARLNIEKNDGNHTRIYTINFNILSVKFWNDDVRKKLVELYFGDLQKHVTTAELVSERVVESLKAFKRDPTSYDALTQDVEPGCSNIPGDNCYEKFLNYWLVVPRVQWDFFDLLYQMYTFDIFHQGVIPKYVHFFTIPTNVMLSMMFLAQFNVPTLGELRYGNAFAVNFALLLFGFLGLAYIIMGILRKSWTWGVATFVVLGCLNMAGNLWYYSYRTNGNPWYNPTNLYTHPLIWSYAISFIQASSHMIVPQMPPNITGKHGLTIQNM</sequence>
<accession>A0A6J8BL24</accession>
<dbReference type="OrthoDB" id="6052952at2759"/>
<protein>
    <submittedName>
        <fullName evidence="2">Uncharacterized protein</fullName>
    </submittedName>
</protein>
<name>A0A6J8BL24_MYTCO</name>
<proteinExistence type="predicted"/>
<feature type="transmembrane region" description="Helical" evidence="1">
    <location>
        <begin position="202"/>
        <end position="224"/>
    </location>
</feature>
<keyword evidence="1" id="KW-1133">Transmembrane helix</keyword>
<dbReference type="Proteomes" id="UP000507470">
    <property type="component" value="Unassembled WGS sequence"/>
</dbReference>